<feature type="compositionally biased region" description="Low complexity" evidence="7">
    <location>
        <begin position="444"/>
        <end position="465"/>
    </location>
</feature>
<dbReference type="SMART" id="SM00220">
    <property type="entry name" value="S_TKc"/>
    <property type="match status" value="1"/>
</dbReference>
<feature type="compositionally biased region" description="Low complexity" evidence="7">
    <location>
        <begin position="753"/>
        <end position="763"/>
    </location>
</feature>
<dbReference type="GeneID" id="90076073"/>
<evidence type="ECO:0000256" key="6">
    <source>
        <dbReference type="ARBA" id="ARBA00022840"/>
    </source>
</evidence>
<dbReference type="PANTHER" id="PTHR24346">
    <property type="entry name" value="MAP/MICROTUBULE AFFINITY-REGULATING KINASE"/>
    <property type="match status" value="1"/>
</dbReference>
<dbReference type="InterPro" id="IPR008271">
    <property type="entry name" value="Ser/Thr_kinase_AS"/>
</dbReference>
<evidence type="ECO:0000256" key="3">
    <source>
        <dbReference type="ARBA" id="ARBA00022679"/>
    </source>
</evidence>
<reference evidence="9 10" key="1">
    <citation type="journal article" date="2023" name="Elife">
        <title>Identification of key yeast species and microbe-microbe interactions impacting larval growth of Drosophila in the wild.</title>
        <authorList>
            <person name="Mure A."/>
            <person name="Sugiura Y."/>
            <person name="Maeda R."/>
            <person name="Honda K."/>
            <person name="Sakurai N."/>
            <person name="Takahashi Y."/>
            <person name="Watada M."/>
            <person name="Katoh T."/>
            <person name="Gotoh A."/>
            <person name="Gotoh Y."/>
            <person name="Taniguchi I."/>
            <person name="Nakamura K."/>
            <person name="Hayashi T."/>
            <person name="Katayama T."/>
            <person name="Uemura T."/>
            <person name="Hattori Y."/>
        </authorList>
    </citation>
    <scope>NUCLEOTIDE SEQUENCE [LARGE SCALE GENOMIC DNA]</scope>
    <source>
        <strain evidence="9 10">SC-9</strain>
    </source>
</reference>
<evidence type="ECO:0000313" key="10">
    <source>
        <dbReference type="Proteomes" id="UP001360560"/>
    </source>
</evidence>
<feature type="compositionally biased region" description="Low complexity" evidence="7">
    <location>
        <begin position="31"/>
        <end position="43"/>
    </location>
</feature>
<evidence type="ECO:0000256" key="2">
    <source>
        <dbReference type="ARBA" id="ARBA00022527"/>
    </source>
</evidence>
<feature type="compositionally biased region" description="Low complexity" evidence="7">
    <location>
        <begin position="84"/>
        <end position="118"/>
    </location>
</feature>
<gene>
    <name evidence="9" type="ORF">DASC09_054230</name>
</gene>
<name>A0AAV5QVF8_9ASCO</name>
<evidence type="ECO:0000256" key="4">
    <source>
        <dbReference type="ARBA" id="ARBA00022741"/>
    </source>
</evidence>
<dbReference type="GO" id="GO:0005737">
    <property type="term" value="C:cytoplasm"/>
    <property type="evidence" value="ECO:0007669"/>
    <property type="project" value="TreeGrafter"/>
</dbReference>
<keyword evidence="2 9" id="KW-0723">Serine/threonine-protein kinase</keyword>
<dbReference type="InterPro" id="IPR000719">
    <property type="entry name" value="Prot_kinase_dom"/>
</dbReference>
<sequence>MSYRDAVPDTHSKPKTLLLSLDIPNHVLPPSSSSSSSSSSSTIAATTTTMDSISPPLLDSPYYHLSPPTVFNPAAAAPLPQRTRSIGSNKSVVSSGSSSTSPLKRSDSLRSNNSSLGSPVVLSITGLPSPITFESPGRRILSENHHSTIPMGFPGEDSTKSSPQKKSGLRSFIQAEAKSMGDVPSLSSSTKEIEGNHGPSLSSATKEPKGNQITEAKSMDNGSAMVKETGRNQITNQTIIGQANVIDQTIRQANTIGHTPSTKKFNNSSECRHHHNEHGIPSSIQVSKTPANHQRIVSTFENRIHPPPITGPKKIAMIDNNRPNDPVIPSSSSSSSSSSSTSLPQKRFFSTPLPRDSTLISAVLNHDSKFGTINDSAIKREQGSATNDNETIVVQDTNTNQQHAIFTGHDLQGTSRRWGNLKVLGKGSFSTVFLGKLITDNHNNHNNHNHNNNNNNHNNHSNNNNGKGFPQLAAVKVTEFPKSTTPQDSANRARLKSSLQRELEIMMECDHLGIIKCLATGDDDSNDDDFSPAYNTIMLTYCPGGDLFEFASTCRSRIRPFLLERIFAEVVAAISYLHSQFVVHRDIKLENVLVNIPIDQLLQYNEGHIIPEAANNHNNHHRHSLVTSPIITITDFGLSKKVDPSNILLETRCGSEDYVAPELLMGMPYDGRQTDTWALGVLLYALMEGRLPFDPPPPTINPITGTIRNPRVRSRTAHRIARIEWNWYFFKEENGEEPEDPGMEGNGGPTTESLLSSSSSSSSTKDHSMMMNDSVPNSPTMNHYQYRYDKRFWSEAKKIIKNTLIKRDKRWTANQVLHTPWCWDALPRELKQN</sequence>
<dbReference type="PANTHER" id="PTHR24346:SF82">
    <property type="entry name" value="KP78A-RELATED"/>
    <property type="match status" value="1"/>
</dbReference>
<feature type="compositionally biased region" description="Polar residues" evidence="7">
    <location>
        <begin position="199"/>
        <end position="215"/>
    </location>
</feature>
<feature type="region of interest" description="Disordered" evidence="7">
    <location>
        <begin position="134"/>
        <end position="222"/>
    </location>
</feature>
<feature type="region of interest" description="Disordered" evidence="7">
    <location>
        <begin position="303"/>
        <end position="351"/>
    </location>
</feature>
<feature type="region of interest" description="Disordered" evidence="7">
    <location>
        <begin position="735"/>
        <end position="780"/>
    </location>
</feature>
<comment type="caution">
    <text evidence="9">The sequence shown here is derived from an EMBL/GenBank/DDBJ whole genome shotgun (WGS) entry which is preliminary data.</text>
</comment>
<dbReference type="PROSITE" id="PS00108">
    <property type="entry name" value="PROTEIN_KINASE_ST"/>
    <property type="match status" value="1"/>
</dbReference>
<keyword evidence="10" id="KW-1185">Reference proteome</keyword>
<feature type="region of interest" description="Disordered" evidence="7">
    <location>
        <begin position="21"/>
        <end position="43"/>
    </location>
</feature>
<dbReference type="AlphaFoldDB" id="A0AAV5QVF8"/>
<dbReference type="PROSITE" id="PS50011">
    <property type="entry name" value="PROTEIN_KINASE_DOM"/>
    <property type="match status" value="1"/>
</dbReference>
<protein>
    <submittedName>
        <fullName evidence="9">Serine/threonine protein kinase</fullName>
    </submittedName>
</protein>
<dbReference type="Gene3D" id="1.10.510.10">
    <property type="entry name" value="Transferase(Phosphotransferase) domain 1"/>
    <property type="match status" value="1"/>
</dbReference>
<dbReference type="Pfam" id="PF00069">
    <property type="entry name" value="Pkinase"/>
    <property type="match status" value="1"/>
</dbReference>
<accession>A0AAV5QVF8</accession>
<feature type="compositionally biased region" description="Polar residues" evidence="7">
    <location>
        <begin position="257"/>
        <end position="269"/>
    </location>
</feature>
<feature type="region of interest" description="Disordered" evidence="7">
    <location>
        <begin position="440"/>
        <end position="469"/>
    </location>
</feature>
<evidence type="ECO:0000313" key="9">
    <source>
        <dbReference type="EMBL" id="GMM38098.1"/>
    </source>
</evidence>
<evidence type="ECO:0000256" key="1">
    <source>
        <dbReference type="ARBA" id="ARBA00010791"/>
    </source>
</evidence>
<dbReference type="GO" id="GO:0005524">
    <property type="term" value="F:ATP binding"/>
    <property type="evidence" value="ECO:0007669"/>
    <property type="project" value="UniProtKB-KW"/>
</dbReference>
<dbReference type="GO" id="GO:0004674">
    <property type="term" value="F:protein serine/threonine kinase activity"/>
    <property type="evidence" value="ECO:0007669"/>
    <property type="project" value="UniProtKB-KW"/>
</dbReference>
<proteinExistence type="inferred from homology"/>
<keyword evidence="4" id="KW-0547">Nucleotide-binding</keyword>
<dbReference type="InterPro" id="IPR011009">
    <property type="entry name" value="Kinase-like_dom_sf"/>
</dbReference>
<dbReference type="Proteomes" id="UP001360560">
    <property type="component" value="Unassembled WGS sequence"/>
</dbReference>
<keyword evidence="3" id="KW-0808">Transferase</keyword>
<evidence type="ECO:0000259" key="8">
    <source>
        <dbReference type="PROSITE" id="PS50011"/>
    </source>
</evidence>
<dbReference type="EMBL" id="BTFZ01000013">
    <property type="protein sequence ID" value="GMM38098.1"/>
    <property type="molecule type" value="Genomic_DNA"/>
</dbReference>
<organism evidence="9 10">
    <name type="scientific">Saccharomycopsis crataegensis</name>
    <dbReference type="NCBI Taxonomy" id="43959"/>
    <lineage>
        <taxon>Eukaryota</taxon>
        <taxon>Fungi</taxon>
        <taxon>Dikarya</taxon>
        <taxon>Ascomycota</taxon>
        <taxon>Saccharomycotina</taxon>
        <taxon>Saccharomycetes</taxon>
        <taxon>Saccharomycopsidaceae</taxon>
        <taxon>Saccharomycopsis</taxon>
    </lineage>
</organism>
<evidence type="ECO:0000256" key="7">
    <source>
        <dbReference type="SAM" id="MobiDB-lite"/>
    </source>
</evidence>
<dbReference type="GO" id="GO:0035556">
    <property type="term" value="P:intracellular signal transduction"/>
    <property type="evidence" value="ECO:0007669"/>
    <property type="project" value="TreeGrafter"/>
</dbReference>
<keyword evidence="6" id="KW-0067">ATP-binding</keyword>
<feature type="domain" description="Protein kinase" evidence="8">
    <location>
        <begin position="418"/>
        <end position="822"/>
    </location>
</feature>
<dbReference type="RefSeq" id="XP_064855094.1">
    <property type="nucleotide sequence ID" value="XM_064999022.1"/>
</dbReference>
<feature type="region of interest" description="Disordered" evidence="7">
    <location>
        <begin position="81"/>
        <end position="120"/>
    </location>
</feature>
<dbReference type="SUPFAM" id="SSF56112">
    <property type="entry name" value="Protein kinase-like (PK-like)"/>
    <property type="match status" value="1"/>
</dbReference>
<keyword evidence="5 9" id="KW-0418">Kinase</keyword>
<feature type="region of interest" description="Disordered" evidence="7">
    <location>
        <begin position="257"/>
        <end position="283"/>
    </location>
</feature>
<evidence type="ECO:0000256" key="5">
    <source>
        <dbReference type="ARBA" id="ARBA00022777"/>
    </source>
</evidence>
<feature type="compositionally biased region" description="Low complexity" evidence="7">
    <location>
        <begin position="330"/>
        <end position="342"/>
    </location>
</feature>
<dbReference type="Gene3D" id="3.30.200.20">
    <property type="entry name" value="Phosphorylase Kinase, domain 1"/>
    <property type="match status" value="1"/>
</dbReference>
<feature type="compositionally biased region" description="Basic and acidic residues" evidence="7">
    <location>
        <begin position="136"/>
        <end position="146"/>
    </location>
</feature>
<comment type="similarity">
    <text evidence="1">Belongs to the protein kinase superfamily. CAMK Ser/Thr protein kinase family. NIM1 subfamily.</text>
</comment>